<keyword evidence="2" id="KW-0808">Transferase</keyword>
<dbReference type="InterPro" id="IPR027417">
    <property type="entry name" value="P-loop_NTPase"/>
</dbReference>
<dbReference type="OrthoDB" id="6409834at2759"/>
<dbReference type="Gene3D" id="3.40.50.300">
    <property type="entry name" value="P-loop containing nucleotide triphosphate hydrolases"/>
    <property type="match status" value="1"/>
</dbReference>
<evidence type="ECO:0000313" key="4">
    <source>
        <dbReference type="EMBL" id="GFS71880.1"/>
    </source>
</evidence>
<dbReference type="InterPro" id="IPR000863">
    <property type="entry name" value="Sulfotransferase_dom"/>
</dbReference>
<dbReference type="EMBL" id="BMAW01095778">
    <property type="protein sequence ID" value="GFS71880.1"/>
    <property type="molecule type" value="Genomic_DNA"/>
</dbReference>
<dbReference type="Proteomes" id="UP000887013">
    <property type="component" value="Unassembled WGS sequence"/>
</dbReference>
<comment type="similarity">
    <text evidence="1">Belongs to the sulfotransferase 1 family.</text>
</comment>
<evidence type="ECO:0000256" key="1">
    <source>
        <dbReference type="ARBA" id="ARBA00005771"/>
    </source>
</evidence>
<sequence>MQIVSKGELYPDFNDCLLKYVPLLEMAGVSVLDQMEKPRIYKHHCPYNMVQKNVKAKYLYTYRRPEDTVISYYHFLQTLKRNPPELDEFLDNFLSGKIGYGNYFDHVLSFYAHKSDENMLLVSYEKLLLNRRDEILRIAKFLGEEYYQNLVEDESLLEKIEERTSFAYMKNNLSLINPNLKKEEERKTVDFFRKGVTGDGKESLSSNQLKRFKDAMMEKLNGSELLQEWMKE</sequence>
<protein>
    <recommendedName>
        <fullName evidence="3">Sulfotransferase domain-containing protein</fullName>
    </recommendedName>
</protein>
<proteinExistence type="inferred from homology"/>
<keyword evidence="5" id="KW-1185">Reference proteome</keyword>
<evidence type="ECO:0000313" key="5">
    <source>
        <dbReference type="Proteomes" id="UP000887013"/>
    </source>
</evidence>
<gene>
    <name evidence="4" type="ORF">NPIL_194991</name>
</gene>
<dbReference type="Pfam" id="PF00685">
    <property type="entry name" value="Sulfotransfer_1"/>
    <property type="match status" value="1"/>
</dbReference>
<dbReference type="GO" id="GO:0008146">
    <property type="term" value="F:sulfotransferase activity"/>
    <property type="evidence" value="ECO:0007669"/>
    <property type="project" value="InterPro"/>
</dbReference>
<organism evidence="4 5">
    <name type="scientific">Nephila pilipes</name>
    <name type="common">Giant wood spider</name>
    <name type="synonym">Nephila maculata</name>
    <dbReference type="NCBI Taxonomy" id="299642"/>
    <lineage>
        <taxon>Eukaryota</taxon>
        <taxon>Metazoa</taxon>
        <taxon>Ecdysozoa</taxon>
        <taxon>Arthropoda</taxon>
        <taxon>Chelicerata</taxon>
        <taxon>Arachnida</taxon>
        <taxon>Araneae</taxon>
        <taxon>Araneomorphae</taxon>
        <taxon>Entelegynae</taxon>
        <taxon>Araneoidea</taxon>
        <taxon>Nephilidae</taxon>
        <taxon>Nephila</taxon>
    </lineage>
</organism>
<feature type="domain" description="Sulfotransferase" evidence="3">
    <location>
        <begin position="11"/>
        <end position="223"/>
    </location>
</feature>
<comment type="caution">
    <text evidence="4">The sequence shown here is derived from an EMBL/GenBank/DDBJ whole genome shotgun (WGS) entry which is preliminary data.</text>
</comment>
<dbReference type="PANTHER" id="PTHR11783">
    <property type="entry name" value="SULFOTRANSFERASE SULT"/>
    <property type="match status" value="1"/>
</dbReference>
<accession>A0A8X6T3X8</accession>
<dbReference type="AlphaFoldDB" id="A0A8X6T3X8"/>
<name>A0A8X6T3X8_NEPPI</name>
<dbReference type="SUPFAM" id="SSF52540">
    <property type="entry name" value="P-loop containing nucleoside triphosphate hydrolases"/>
    <property type="match status" value="1"/>
</dbReference>
<evidence type="ECO:0000256" key="2">
    <source>
        <dbReference type="ARBA" id="ARBA00022679"/>
    </source>
</evidence>
<evidence type="ECO:0000259" key="3">
    <source>
        <dbReference type="Pfam" id="PF00685"/>
    </source>
</evidence>
<reference evidence="4" key="1">
    <citation type="submission" date="2020-08" db="EMBL/GenBank/DDBJ databases">
        <title>Multicomponent nature underlies the extraordinary mechanical properties of spider dragline silk.</title>
        <authorList>
            <person name="Kono N."/>
            <person name="Nakamura H."/>
            <person name="Mori M."/>
            <person name="Yoshida Y."/>
            <person name="Ohtoshi R."/>
            <person name="Malay A.D."/>
            <person name="Moran D.A.P."/>
            <person name="Tomita M."/>
            <person name="Numata K."/>
            <person name="Arakawa K."/>
        </authorList>
    </citation>
    <scope>NUCLEOTIDE SEQUENCE</scope>
</reference>